<dbReference type="Proteomes" id="UP000541154">
    <property type="component" value="Unassembled WGS sequence"/>
</dbReference>
<dbReference type="PANTHER" id="PTHR38797">
    <property type="entry name" value="NUCLEAR PORE COMPLEX PROTEIN NUP85-RELATED"/>
    <property type="match status" value="1"/>
</dbReference>
<gene>
    <name evidence="1" type="ORF">ETB97_004393</name>
</gene>
<name>A0A8H6A1N3_PETAA</name>
<protein>
    <submittedName>
        <fullName evidence="1">Uncharacterized protein</fullName>
    </submittedName>
</protein>
<reference evidence="1 2" key="1">
    <citation type="submission" date="2019-04" db="EMBL/GenBank/DDBJ databases">
        <title>Aspergillus burnettii sp. nov., novel species from soil in southeast Queensland.</title>
        <authorList>
            <person name="Gilchrist C.L.M."/>
            <person name="Pitt J.I."/>
            <person name="Lange L."/>
            <person name="Lacey H.J."/>
            <person name="Vuong D."/>
            <person name="Midgley D.J."/>
            <person name="Greenfield P."/>
            <person name="Bradbury M."/>
            <person name="Lacey E."/>
            <person name="Busk P.K."/>
            <person name="Pilgaard B."/>
            <person name="Chooi Y.H."/>
            <person name="Piggott A.M."/>
        </authorList>
    </citation>
    <scope>NUCLEOTIDE SEQUENCE [LARGE SCALE GENOMIC DNA]</scope>
    <source>
        <strain evidence="1 2">FRR 5400</strain>
    </source>
</reference>
<evidence type="ECO:0000313" key="1">
    <source>
        <dbReference type="EMBL" id="KAF5858454.1"/>
    </source>
</evidence>
<dbReference type="EMBL" id="SPNV01000205">
    <property type="protein sequence ID" value="KAF5858454.1"/>
    <property type="molecule type" value="Genomic_DNA"/>
</dbReference>
<dbReference type="AlphaFoldDB" id="A0A8H6A1N3"/>
<accession>A0A8H6A1N3</accession>
<dbReference type="PANTHER" id="PTHR38797:SF4">
    <property type="entry name" value="NUCLEAR PORE COMPLEX PROTEIN NUP85"/>
    <property type="match status" value="1"/>
</dbReference>
<proteinExistence type="predicted"/>
<organism evidence="1 2">
    <name type="scientific">Petromyces alliaceus</name>
    <name type="common">Aspergillus alliaceus</name>
    <dbReference type="NCBI Taxonomy" id="209559"/>
    <lineage>
        <taxon>Eukaryota</taxon>
        <taxon>Fungi</taxon>
        <taxon>Dikarya</taxon>
        <taxon>Ascomycota</taxon>
        <taxon>Pezizomycotina</taxon>
        <taxon>Eurotiomycetes</taxon>
        <taxon>Eurotiomycetidae</taxon>
        <taxon>Eurotiales</taxon>
        <taxon>Aspergillaceae</taxon>
        <taxon>Aspergillus</taxon>
        <taxon>Aspergillus subgen. Circumdati</taxon>
    </lineage>
</organism>
<dbReference type="InterPro" id="IPR022085">
    <property type="entry name" value="OpdG"/>
</dbReference>
<evidence type="ECO:0000313" key="2">
    <source>
        <dbReference type="Proteomes" id="UP000541154"/>
    </source>
</evidence>
<dbReference type="Pfam" id="PF12311">
    <property type="entry name" value="DUF3632"/>
    <property type="match status" value="1"/>
</dbReference>
<sequence>MTATYAQWFASASQDEDFFLEPSEHSTLQSYFEGNFSLQDAVSRLTGPSKPQWNSHQASQVWEVLLTLAEDYDEAHDDIISLVKALLSQSDAKGRADEEMYGFPFCWRAHHDSLWAQECNIKSFSDPVGSKWVTYQAFTARLIASSLVGAYGWVLFHTVDALEKPVNPEKLTARQDVDIAAAAQYFIYAANDILHHPLGSNGYDENNVNVLWQEGNEFWEGEQGFTVARWEFWKKRFGQVRDLEQLRDGTREAARRAEVGMEKAERIGTKKGRR</sequence>
<comment type="caution">
    <text evidence="1">The sequence shown here is derived from an EMBL/GenBank/DDBJ whole genome shotgun (WGS) entry which is preliminary data.</text>
</comment>
<keyword evidence="2" id="KW-1185">Reference proteome</keyword>
<dbReference type="InterPro" id="IPR053204">
    <property type="entry name" value="Oxopyrrolidines_Biosynth-assoc"/>
</dbReference>